<evidence type="ECO:0000313" key="2">
    <source>
        <dbReference type="Proteomes" id="UP001283361"/>
    </source>
</evidence>
<gene>
    <name evidence="1" type="ORF">RRG08_013643</name>
</gene>
<dbReference type="AlphaFoldDB" id="A0AAE1DR56"/>
<evidence type="ECO:0000313" key="1">
    <source>
        <dbReference type="EMBL" id="KAK3779687.1"/>
    </source>
</evidence>
<accession>A0AAE1DR56</accession>
<comment type="caution">
    <text evidence="1">The sequence shown here is derived from an EMBL/GenBank/DDBJ whole genome shotgun (WGS) entry which is preliminary data.</text>
</comment>
<evidence type="ECO:0008006" key="3">
    <source>
        <dbReference type="Google" id="ProtNLM"/>
    </source>
</evidence>
<dbReference type="PANTHER" id="PTHR46599:SF3">
    <property type="entry name" value="PIGGYBAC TRANSPOSABLE ELEMENT-DERIVED PROTEIN 4"/>
    <property type="match status" value="1"/>
</dbReference>
<name>A0AAE1DR56_9GAST</name>
<protein>
    <recommendedName>
        <fullName evidence="3">PiggyBac transposable element-derived protein domain-containing protein</fullName>
    </recommendedName>
</protein>
<proteinExistence type="predicted"/>
<keyword evidence="2" id="KW-1185">Reference proteome</keyword>
<sequence>MGGVDVSDKQLCHLAAERSTRRYWEKIFQNLLDIAILNSWILSNLPREKKMGRDKFILAFAEALCSFQPQPRPQQQIDQPPYHSTHEIAILDDRKEKDCFVCSDRSKDKNSRGRERTRYWCRGCKVAATQPVQRN</sequence>
<organism evidence="1 2">
    <name type="scientific">Elysia crispata</name>
    <name type="common">lettuce slug</name>
    <dbReference type="NCBI Taxonomy" id="231223"/>
    <lineage>
        <taxon>Eukaryota</taxon>
        <taxon>Metazoa</taxon>
        <taxon>Spiralia</taxon>
        <taxon>Lophotrochozoa</taxon>
        <taxon>Mollusca</taxon>
        <taxon>Gastropoda</taxon>
        <taxon>Heterobranchia</taxon>
        <taxon>Euthyneura</taxon>
        <taxon>Panpulmonata</taxon>
        <taxon>Sacoglossa</taxon>
        <taxon>Placobranchoidea</taxon>
        <taxon>Plakobranchidae</taxon>
        <taxon>Elysia</taxon>
    </lineage>
</organism>
<dbReference type="EMBL" id="JAWDGP010002817">
    <property type="protein sequence ID" value="KAK3779687.1"/>
    <property type="molecule type" value="Genomic_DNA"/>
</dbReference>
<dbReference type="Proteomes" id="UP001283361">
    <property type="component" value="Unassembled WGS sequence"/>
</dbReference>
<reference evidence="1" key="1">
    <citation type="journal article" date="2023" name="G3 (Bethesda)">
        <title>A reference genome for the long-term kleptoplast-retaining sea slug Elysia crispata morphotype clarki.</title>
        <authorList>
            <person name="Eastman K.E."/>
            <person name="Pendleton A.L."/>
            <person name="Shaikh M.A."/>
            <person name="Suttiyut T."/>
            <person name="Ogas R."/>
            <person name="Tomko P."/>
            <person name="Gavelis G."/>
            <person name="Widhalm J.R."/>
            <person name="Wisecaver J.H."/>
        </authorList>
    </citation>
    <scope>NUCLEOTIDE SEQUENCE</scope>
    <source>
        <strain evidence="1">ECLA1</strain>
    </source>
</reference>
<dbReference type="PANTHER" id="PTHR46599">
    <property type="entry name" value="PIGGYBAC TRANSPOSABLE ELEMENT-DERIVED PROTEIN 4"/>
    <property type="match status" value="1"/>
</dbReference>